<protein>
    <submittedName>
        <fullName evidence="1">Uncharacterized protein</fullName>
    </submittedName>
</protein>
<comment type="caution">
    <text evidence="1">The sequence shown here is derived from an EMBL/GenBank/DDBJ whole genome shotgun (WGS) entry which is preliminary data.</text>
</comment>
<name>A0ABQ4L2F9_SIMTE</name>
<dbReference type="Proteomes" id="UP000680670">
    <property type="component" value="Unassembled WGS sequence"/>
</dbReference>
<sequence>MKLLTEKVASEVYQLLENCQMKTVEDMQNVLKDISDAMLGTMLKDEIDKLRRSETLRCPVTEITSSSPNIRDMSTIESKVISIYALHHFINTPVQL</sequence>
<organism evidence="1 2">
    <name type="scientific">Siminovitchia terrae</name>
    <name type="common">Bacillus terrae</name>
    <dbReference type="NCBI Taxonomy" id="1914933"/>
    <lineage>
        <taxon>Bacteria</taxon>
        <taxon>Bacillati</taxon>
        <taxon>Bacillota</taxon>
        <taxon>Bacilli</taxon>
        <taxon>Bacillales</taxon>
        <taxon>Bacillaceae</taxon>
        <taxon>Siminovitchia</taxon>
    </lineage>
</organism>
<reference evidence="1 2" key="1">
    <citation type="submission" date="2021-03" db="EMBL/GenBank/DDBJ databases">
        <title>Antimicrobial resistance genes in bacteria isolated from Japanese honey, and their potential for conferring macrolide and lincosamide resistance in the American foulbrood pathogen Paenibacillus larvae.</title>
        <authorList>
            <person name="Okamoto M."/>
            <person name="Kumagai M."/>
            <person name="Kanamori H."/>
            <person name="Takamatsu D."/>
        </authorList>
    </citation>
    <scope>NUCLEOTIDE SEQUENCE [LARGE SCALE GENOMIC DNA]</scope>
    <source>
        <strain evidence="1 2">J6TS1</strain>
    </source>
</reference>
<accession>A0ABQ4L2F9</accession>
<gene>
    <name evidence="1" type="ORF">J6TS1_39840</name>
</gene>
<proteinExistence type="predicted"/>
<keyword evidence="2" id="KW-1185">Reference proteome</keyword>
<evidence type="ECO:0000313" key="1">
    <source>
        <dbReference type="EMBL" id="GIN98114.1"/>
    </source>
</evidence>
<dbReference type="EMBL" id="BORJ01000012">
    <property type="protein sequence ID" value="GIN98114.1"/>
    <property type="molecule type" value="Genomic_DNA"/>
</dbReference>
<evidence type="ECO:0000313" key="2">
    <source>
        <dbReference type="Proteomes" id="UP000680670"/>
    </source>
</evidence>